<evidence type="ECO:0000313" key="3">
    <source>
        <dbReference type="Proteomes" id="UP001642409"/>
    </source>
</evidence>
<name>A0ABP1GHR1_9EUKA</name>
<accession>A0ABP1GHR1</accession>
<keyword evidence="3" id="KW-1185">Reference proteome</keyword>
<dbReference type="EMBL" id="CAXDID020000001">
    <property type="protein sequence ID" value="CAL5970199.1"/>
    <property type="molecule type" value="Genomic_DNA"/>
</dbReference>
<protein>
    <submittedName>
        <fullName evidence="2">Hypothetical_protein</fullName>
    </submittedName>
</protein>
<evidence type="ECO:0000256" key="1">
    <source>
        <dbReference type="SAM" id="MobiDB-lite"/>
    </source>
</evidence>
<dbReference type="Proteomes" id="UP001642409">
    <property type="component" value="Unassembled WGS sequence"/>
</dbReference>
<reference evidence="2 3" key="1">
    <citation type="submission" date="2024-07" db="EMBL/GenBank/DDBJ databases">
        <authorList>
            <person name="Akdeniz Z."/>
        </authorList>
    </citation>
    <scope>NUCLEOTIDE SEQUENCE [LARGE SCALE GENOMIC DNA]</scope>
</reference>
<evidence type="ECO:0000313" key="2">
    <source>
        <dbReference type="EMBL" id="CAL5970199.1"/>
    </source>
</evidence>
<gene>
    <name evidence="2" type="ORF">HINF_LOCUS139</name>
</gene>
<proteinExistence type="predicted"/>
<feature type="compositionally biased region" description="Basic and acidic residues" evidence="1">
    <location>
        <begin position="99"/>
        <end position="110"/>
    </location>
</feature>
<comment type="caution">
    <text evidence="2">The sequence shown here is derived from an EMBL/GenBank/DDBJ whole genome shotgun (WGS) entry which is preliminary data.</text>
</comment>
<organism evidence="2 3">
    <name type="scientific">Hexamita inflata</name>
    <dbReference type="NCBI Taxonomy" id="28002"/>
    <lineage>
        <taxon>Eukaryota</taxon>
        <taxon>Metamonada</taxon>
        <taxon>Diplomonadida</taxon>
        <taxon>Hexamitidae</taxon>
        <taxon>Hexamitinae</taxon>
        <taxon>Hexamita</taxon>
    </lineage>
</organism>
<feature type="region of interest" description="Disordered" evidence="1">
    <location>
        <begin position="96"/>
        <end position="150"/>
    </location>
</feature>
<feature type="compositionally biased region" description="Polar residues" evidence="1">
    <location>
        <begin position="111"/>
        <end position="136"/>
    </location>
</feature>
<sequence>MNQQEKHDKRVLDLYKNHVQNNSLTIEQSDLVQNIQFVDQLPINTLYVRYSYDIRFDRVPSKITSLYFDDCPKTNFTGFEQMKQLKILYLPELAQPDPVRGKTDQPDRTNSKWQRSQRSEPNFEFNSVKINQSRFQQNRRHKSAQEISEA</sequence>